<dbReference type="GeneID" id="69039060"/>
<evidence type="ECO:0000313" key="3">
    <source>
        <dbReference type="Proteomes" id="UP000001631"/>
    </source>
</evidence>
<evidence type="ECO:0000313" key="2">
    <source>
        <dbReference type="EMBL" id="EEH05780.1"/>
    </source>
</evidence>
<sequence length="133" mass="14850">MERDVDDTAEIRLWATGLKVMWKSNAEDREDGGQQTKDQTKQQYQQNYQQNGQQGKSGQEGKANKYSYTPADSPAAAATSMLEVLKTSPNPSPPSPQRLNPPIQLLRGRPPFSGRRAQEALSDRPVFEYSPGR</sequence>
<feature type="compositionally biased region" description="Low complexity" evidence="1">
    <location>
        <begin position="66"/>
        <end position="79"/>
    </location>
</feature>
<reference evidence="2" key="1">
    <citation type="submission" date="2009-02" db="EMBL/GenBank/DDBJ databases">
        <title>The Genome Sequence of Ajellomyces capsulatus strain G186AR.</title>
        <authorList>
            <consortium name="The Broad Institute Genome Sequencing Platform"/>
            <person name="Champion M."/>
            <person name="Cuomo C."/>
            <person name="Ma L.-J."/>
            <person name="Henn M.R."/>
            <person name="Sil A."/>
            <person name="Goldman B."/>
            <person name="Young S.K."/>
            <person name="Kodira C.D."/>
            <person name="Zeng Q."/>
            <person name="Koehrsen M."/>
            <person name="Alvarado L."/>
            <person name="Berlin A."/>
            <person name="Borenstein D."/>
            <person name="Chen Z."/>
            <person name="Engels R."/>
            <person name="Freedman E."/>
            <person name="Gellesch M."/>
            <person name="Goldberg J."/>
            <person name="Griggs A."/>
            <person name="Gujja S."/>
            <person name="Heiman D."/>
            <person name="Hepburn T."/>
            <person name="Howarth C."/>
            <person name="Jen D."/>
            <person name="Larson L."/>
            <person name="Lewis B."/>
            <person name="Mehta T."/>
            <person name="Park D."/>
            <person name="Pearson M."/>
            <person name="Roberts A."/>
            <person name="Saif S."/>
            <person name="Shea T."/>
            <person name="Shenoy N."/>
            <person name="Sisk P."/>
            <person name="Stolte C."/>
            <person name="Sykes S."/>
            <person name="Walk T."/>
            <person name="White J."/>
            <person name="Yandava C."/>
            <person name="Klein B."/>
            <person name="McEwen J.G."/>
            <person name="Puccia R."/>
            <person name="Goldman G.H."/>
            <person name="Felipe M.S."/>
            <person name="Nino-Vega G."/>
            <person name="San-Blas G."/>
            <person name="Taylor J."/>
            <person name="Mendoza L."/>
            <person name="Galagan J."/>
            <person name="Nusbaum C."/>
            <person name="Birren B."/>
        </authorList>
    </citation>
    <scope>NUCLEOTIDE SEQUENCE</scope>
    <source>
        <strain evidence="2">G186AR</strain>
    </source>
</reference>
<dbReference type="EMBL" id="GG663370">
    <property type="protein sequence ID" value="EEH05780.1"/>
    <property type="molecule type" value="Genomic_DNA"/>
</dbReference>
<dbReference type="RefSeq" id="XP_045286261.1">
    <property type="nucleotide sequence ID" value="XM_045433093.1"/>
</dbReference>
<keyword evidence="3" id="KW-1185">Reference proteome</keyword>
<organism evidence="2 3">
    <name type="scientific">Ajellomyces capsulatus (strain G186AR / H82 / ATCC MYA-2454 / RMSCC 2432)</name>
    <name type="common">Darling's disease fungus</name>
    <name type="synonym">Histoplasma capsulatum</name>
    <dbReference type="NCBI Taxonomy" id="447093"/>
    <lineage>
        <taxon>Eukaryota</taxon>
        <taxon>Fungi</taxon>
        <taxon>Dikarya</taxon>
        <taxon>Ascomycota</taxon>
        <taxon>Pezizomycotina</taxon>
        <taxon>Eurotiomycetes</taxon>
        <taxon>Eurotiomycetidae</taxon>
        <taxon>Onygenales</taxon>
        <taxon>Ajellomycetaceae</taxon>
        <taxon>Histoplasma</taxon>
    </lineage>
</organism>
<name>C0NSB4_AJECG</name>
<accession>C0NSB4</accession>
<feature type="compositionally biased region" description="Low complexity" evidence="1">
    <location>
        <begin position="33"/>
        <end position="54"/>
    </location>
</feature>
<protein>
    <submittedName>
        <fullName evidence="2">Uncharacterized protein</fullName>
    </submittedName>
</protein>
<feature type="region of interest" description="Disordered" evidence="1">
    <location>
        <begin position="24"/>
        <end position="133"/>
    </location>
</feature>
<dbReference type="Proteomes" id="UP000001631">
    <property type="component" value="Unassembled WGS sequence"/>
</dbReference>
<feature type="compositionally biased region" description="Basic and acidic residues" evidence="1">
    <location>
        <begin position="116"/>
        <end position="126"/>
    </location>
</feature>
<dbReference type="AlphaFoldDB" id="C0NSB4"/>
<gene>
    <name evidence="2" type="ORF">HCBG_06044</name>
</gene>
<evidence type="ECO:0000256" key="1">
    <source>
        <dbReference type="SAM" id="MobiDB-lite"/>
    </source>
</evidence>
<dbReference type="HOGENOM" id="CLU_1906149_0_0_1"/>
<dbReference type="InParanoid" id="C0NSB4"/>
<proteinExistence type="predicted"/>